<evidence type="ECO:0000313" key="2">
    <source>
        <dbReference type="Proteomes" id="UP000789396"/>
    </source>
</evidence>
<proteinExistence type="predicted"/>
<dbReference type="AlphaFoldDB" id="A0A9N9IEY0"/>
<name>A0A9N9IEY0_9GLOM</name>
<accession>A0A9N9IEY0</accession>
<evidence type="ECO:0000313" key="1">
    <source>
        <dbReference type="EMBL" id="CAG8730860.1"/>
    </source>
</evidence>
<reference evidence="1" key="1">
    <citation type="submission" date="2021-06" db="EMBL/GenBank/DDBJ databases">
        <authorList>
            <person name="Kallberg Y."/>
            <person name="Tangrot J."/>
            <person name="Rosling A."/>
        </authorList>
    </citation>
    <scope>NUCLEOTIDE SEQUENCE</scope>
    <source>
        <strain evidence="1">IN212</strain>
    </source>
</reference>
<comment type="caution">
    <text evidence="1">The sequence shown here is derived from an EMBL/GenBank/DDBJ whole genome shotgun (WGS) entry which is preliminary data.</text>
</comment>
<feature type="non-terminal residue" evidence="1">
    <location>
        <position position="1"/>
    </location>
</feature>
<dbReference type="Proteomes" id="UP000789396">
    <property type="component" value="Unassembled WGS sequence"/>
</dbReference>
<gene>
    <name evidence="1" type="ORF">RFULGI_LOCUS12119</name>
</gene>
<protein>
    <submittedName>
        <fullName evidence="1">8622_t:CDS:1</fullName>
    </submittedName>
</protein>
<organism evidence="1 2">
    <name type="scientific">Racocetra fulgida</name>
    <dbReference type="NCBI Taxonomy" id="60492"/>
    <lineage>
        <taxon>Eukaryota</taxon>
        <taxon>Fungi</taxon>
        <taxon>Fungi incertae sedis</taxon>
        <taxon>Mucoromycota</taxon>
        <taxon>Glomeromycotina</taxon>
        <taxon>Glomeromycetes</taxon>
        <taxon>Diversisporales</taxon>
        <taxon>Gigasporaceae</taxon>
        <taxon>Racocetra</taxon>
    </lineage>
</organism>
<sequence>GFMNVADVEFDRLIEEARRELSEFDSYFNQVRVYARKIS</sequence>
<dbReference type="EMBL" id="CAJVPZ010028274">
    <property type="protein sequence ID" value="CAG8730860.1"/>
    <property type="molecule type" value="Genomic_DNA"/>
</dbReference>
<keyword evidence="2" id="KW-1185">Reference proteome</keyword>